<gene>
    <name evidence="2" type="ORF">FHS94_001496</name>
</gene>
<organism evidence="2 3">
    <name type="scientific">Sphingomonas aerophila</name>
    <dbReference type="NCBI Taxonomy" id="1344948"/>
    <lineage>
        <taxon>Bacteria</taxon>
        <taxon>Pseudomonadati</taxon>
        <taxon>Pseudomonadota</taxon>
        <taxon>Alphaproteobacteria</taxon>
        <taxon>Sphingomonadales</taxon>
        <taxon>Sphingomonadaceae</taxon>
        <taxon>Sphingomonas</taxon>
    </lineage>
</organism>
<keyword evidence="1" id="KW-0472">Membrane</keyword>
<dbReference type="AlphaFoldDB" id="A0A7W9BCG8"/>
<reference evidence="2 3" key="1">
    <citation type="submission" date="2020-08" db="EMBL/GenBank/DDBJ databases">
        <title>Genomic Encyclopedia of Type Strains, Phase IV (KMG-IV): sequencing the most valuable type-strain genomes for metagenomic binning, comparative biology and taxonomic classification.</title>
        <authorList>
            <person name="Goeker M."/>
        </authorList>
    </citation>
    <scope>NUCLEOTIDE SEQUENCE [LARGE SCALE GENOMIC DNA]</scope>
    <source>
        <strain evidence="2 3">DSM 100044</strain>
    </source>
</reference>
<keyword evidence="3" id="KW-1185">Reference proteome</keyword>
<comment type="caution">
    <text evidence="2">The sequence shown here is derived from an EMBL/GenBank/DDBJ whole genome shotgun (WGS) entry which is preliminary data.</text>
</comment>
<keyword evidence="1" id="KW-1133">Transmembrane helix</keyword>
<keyword evidence="1" id="KW-0812">Transmembrane</keyword>
<dbReference type="RefSeq" id="WP_184056184.1">
    <property type="nucleotide sequence ID" value="NZ_JACIJK010000004.1"/>
</dbReference>
<evidence type="ECO:0000256" key="1">
    <source>
        <dbReference type="SAM" id="Phobius"/>
    </source>
</evidence>
<evidence type="ECO:0000313" key="3">
    <source>
        <dbReference type="Proteomes" id="UP000546200"/>
    </source>
</evidence>
<evidence type="ECO:0000313" key="2">
    <source>
        <dbReference type="EMBL" id="MBB5714660.1"/>
    </source>
</evidence>
<protein>
    <submittedName>
        <fullName evidence="2">Uncharacterized protein</fullName>
    </submittedName>
</protein>
<dbReference type="Proteomes" id="UP000546200">
    <property type="component" value="Unassembled WGS sequence"/>
</dbReference>
<name>A0A7W9BCG8_9SPHN</name>
<feature type="transmembrane region" description="Helical" evidence="1">
    <location>
        <begin position="14"/>
        <end position="34"/>
    </location>
</feature>
<proteinExistence type="predicted"/>
<sequence>MSESADQARTRRRWISLAEFVAVAGLIIAALGFWNSWSERRDAQADRAQAAQDAAKKSRYVLKGEVASDKSVKLTRDENHPLSEARVSFPKALGVGPQDALADSINADWFAKPLLKLTDGGPDDRTGRLPVLITYTYNDADGEHRASGIYDVIWQTRPGTLPLQGRRLTIANFRLRHAGGSQAELDRLWTRP</sequence>
<accession>A0A7W9BCG8</accession>
<dbReference type="EMBL" id="JACIJK010000004">
    <property type="protein sequence ID" value="MBB5714660.1"/>
    <property type="molecule type" value="Genomic_DNA"/>
</dbReference>